<sequence length="248" mass="27082">MKSCELCKSSARIYCESDQASLCWSCDGKVHSANFLVARHSRSLLCRVCQSPTPWTATGEKLGPSTASICEKCVVDGTSDDDDDREESHGGNDDDEDDEYDGDEDGENELDMEEEEDGDDNQVVPLCTTPPPAASSSSSEEFSDGDRSVLMKRKRENVADLSSEDDVDCSSVLKNHRTPSETKARDAIEGTRATLHQFFPSSSEAIVERLKSFRNRDKISGENNSGPVVDISKPTRTVGLDLNTSDSP</sequence>
<evidence type="ECO:0000313" key="2">
    <source>
        <dbReference type="Proteomes" id="UP001055811"/>
    </source>
</evidence>
<gene>
    <name evidence="1" type="ORF">L2E82_42603</name>
</gene>
<accession>A0ACB8ZM96</accession>
<dbReference type="Proteomes" id="UP001055811">
    <property type="component" value="Linkage Group LG08"/>
</dbReference>
<comment type="caution">
    <text evidence="1">The sequence shown here is derived from an EMBL/GenBank/DDBJ whole genome shotgun (WGS) entry which is preliminary data.</text>
</comment>
<dbReference type="EMBL" id="CM042016">
    <property type="protein sequence ID" value="KAI3698780.1"/>
    <property type="molecule type" value="Genomic_DNA"/>
</dbReference>
<reference evidence="1 2" key="2">
    <citation type="journal article" date="2022" name="Mol. Ecol. Resour.">
        <title>The genomes of chicory, endive, great burdock and yacon provide insights into Asteraceae paleo-polyploidization history and plant inulin production.</title>
        <authorList>
            <person name="Fan W."/>
            <person name="Wang S."/>
            <person name="Wang H."/>
            <person name="Wang A."/>
            <person name="Jiang F."/>
            <person name="Liu H."/>
            <person name="Zhao H."/>
            <person name="Xu D."/>
            <person name="Zhang Y."/>
        </authorList>
    </citation>
    <scope>NUCLEOTIDE SEQUENCE [LARGE SCALE GENOMIC DNA]</scope>
    <source>
        <strain evidence="2">cv. Punajuju</strain>
        <tissue evidence="1">Leaves</tissue>
    </source>
</reference>
<organism evidence="1 2">
    <name type="scientific">Cichorium intybus</name>
    <name type="common">Chicory</name>
    <dbReference type="NCBI Taxonomy" id="13427"/>
    <lineage>
        <taxon>Eukaryota</taxon>
        <taxon>Viridiplantae</taxon>
        <taxon>Streptophyta</taxon>
        <taxon>Embryophyta</taxon>
        <taxon>Tracheophyta</taxon>
        <taxon>Spermatophyta</taxon>
        <taxon>Magnoliopsida</taxon>
        <taxon>eudicotyledons</taxon>
        <taxon>Gunneridae</taxon>
        <taxon>Pentapetalae</taxon>
        <taxon>asterids</taxon>
        <taxon>campanulids</taxon>
        <taxon>Asterales</taxon>
        <taxon>Asteraceae</taxon>
        <taxon>Cichorioideae</taxon>
        <taxon>Cichorieae</taxon>
        <taxon>Cichoriinae</taxon>
        <taxon>Cichorium</taxon>
    </lineage>
</organism>
<keyword evidence="2" id="KW-1185">Reference proteome</keyword>
<name>A0ACB8ZM96_CICIN</name>
<proteinExistence type="predicted"/>
<reference evidence="2" key="1">
    <citation type="journal article" date="2022" name="Mol. Ecol. Resour.">
        <title>The genomes of chicory, endive, great burdock and yacon provide insights into Asteraceae palaeo-polyploidization history and plant inulin production.</title>
        <authorList>
            <person name="Fan W."/>
            <person name="Wang S."/>
            <person name="Wang H."/>
            <person name="Wang A."/>
            <person name="Jiang F."/>
            <person name="Liu H."/>
            <person name="Zhao H."/>
            <person name="Xu D."/>
            <person name="Zhang Y."/>
        </authorList>
    </citation>
    <scope>NUCLEOTIDE SEQUENCE [LARGE SCALE GENOMIC DNA]</scope>
    <source>
        <strain evidence="2">cv. Punajuju</strain>
    </source>
</reference>
<evidence type="ECO:0000313" key="1">
    <source>
        <dbReference type="EMBL" id="KAI3698780.1"/>
    </source>
</evidence>
<protein>
    <submittedName>
        <fullName evidence="1">Uncharacterized protein</fullName>
    </submittedName>
</protein>